<dbReference type="AlphaFoldDB" id="A0A8B8STC6"/>
<dbReference type="PANTHER" id="PTHR23232">
    <property type="entry name" value="KRAB DOMAIN C2H2 ZINC FINGER"/>
    <property type="match status" value="1"/>
</dbReference>
<dbReference type="Proteomes" id="UP000694856">
    <property type="component" value="Chromosome 4"/>
</dbReference>
<dbReference type="InterPro" id="IPR001909">
    <property type="entry name" value="KRAB"/>
</dbReference>
<protein>
    <submittedName>
        <fullName evidence="5">Zinc finger protein 28 homolog</fullName>
    </submittedName>
</protein>
<dbReference type="Gene3D" id="6.10.140.140">
    <property type="match status" value="1"/>
</dbReference>
<keyword evidence="2" id="KW-0472">Membrane</keyword>
<dbReference type="SMART" id="SM00349">
    <property type="entry name" value="KRAB"/>
    <property type="match status" value="1"/>
</dbReference>
<feature type="domain" description="KRAB" evidence="3">
    <location>
        <begin position="87"/>
        <end position="197"/>
    </location>
</feature>
<dbReference type="GO" id="GO:0006355">
    <property type="term" value="P:regulation of DNA-templated transcription"/>
    <property type="evidence" value="ECO:0007669"/>
    <property type="project" value="InterPro"/>
</dbReference>
<keyword evidence="2" id="KW-1133">Transmembrane helix</keyword>
<feature type="transmembrane region" description="Helical" evidence="2">
    <location>
        <begin position="175"/>
        <end position="196"/>
    </location>
</feature>
<dbReference type="RefSeq" id="XP_032333333.1">
    <property type="nucleotide sequence ID" value="XM_032477442.1"/>
</dbReference>
<keyword evidence="4" id="KW-1185">Reference proteome</keyword>
<evidence type="ECO:0000313" key="4">
    <source>
        <dbReference type="Proteomes" id="UP000694856"/>
    </source>
</evidence>
<dbReference type="Pfam" id="PF01352">
    <property type="entry name" value="KRAB"/>
    <property type="match status" value="1"/>
</dbReference>
<dbReference type="KEGG" id="cfr:116663019"/>
<sequence length="197" mass="21628">MGCGGQGPDMARELPERSGLVTPRAGVGSPGDPQAHTPCRTQGEGACAECARVCGDPLPGATCTPTGENPLPPAKGLIRNVPFQASVSFRDVTVEFTQEEWRQMDPAQRTLYRDVMLENYSHLVSVGEQTCPRDSLENTILFVLVFLIASFIMCGILLFLLILPVKGHMCLFSYFITFCWMPVVDFTLLGAVFWGYF</sequence>
<dbReference type="GeneID" id="116663019"/>
<feature type="transmembrane region" description="Helical" evidence="2">
    <location>
        <begin position="140"/>
        <end position="163"/>
    </location>
</feature>
<evidence type="ECO:0000256" key="2">
    <source>
        <dbReference type="SAM" id="Phobius"/>
    </source>
</evidence>
<evidence type="ECO:0000256" key="1">
    <source>
        <dbReference type="SAM" id="MobiDB-lite"/>
    </source>
</evidence>
<accession>A0A8B8STC6</accession>
<evidence type="ECO:0000313" key="5">
    <source>
        <dbReference type="RefSeq" id="XP_032333333.1"/>
    </source>
</evidence>
<feature type="region of interest" description="Disordered" evidence="1">
    <location>
        <begin position="19"/>
        <end position="41"/>
    </location>
</feature>
<dbReference type="SUPFAM" id="SSF109640">
    <property type="entry name" value="KRAB domain (Kruppel-associated box)"/>
    <property type="match status" value="1"/>
</dbReference>
<reference evidence="5" key="1">
    <citation type="submission" date="2025-08" db="UniProtKB">
        <authorList>
            <consortium name="RefSeq"/>
        </authorList>
    </citation>
    <scope>IDENTIFICATION</scope>
    <source>
        <tissue evidence="5">Ear skin</tissue>
    </source>
</reference>
<organism evidence="4 5">
    <name type="scientific">Camelus ferus</name>
    <name type="common">Wild bactrian camel</name>
    <name type="synonym">Camelus bactrianus ferus</name>
    <dbReference type="NCBI Taxonomy" id="419612"/>
    <lineage>
        <taxon>Eukaryota</taxon>
        <taxon>Metazoa</taxon>
        <taxon>Chordata</taxon>
        <taxon>Craniata</taxon>
        <taxon>Vertebrata</taxon>
        <taxon>Euteleostomi</taxon>
        <taxon>Mammalia</taxon>
        <taxon>Eutheria</taxon>
        <taxon>Laurasiatheria</taxon>
        <taxon>Artiodactyla</taxon>
        <taxon>Tylopoda</taxon>
        <taxon>Camelidae</taxon>
        <taxon>Camelus</taxon>
    </lineage>
</organism>
<dbReference type="PROSITE" id="PS50805">
    <property type="entry name" value="KRAB"/>
    <property type="match status" value="1"/>
</dbReference>
<proteinExistence type="predicted"/>
<dbReference type="InterPro" id="IPR050169">
    <property type="entry name" value="Krueppel_C2H2_ZnF"/>
</dbReference>
<dbReference type="PANTHER" id="PTHR23232:SF117">
    <property type="entry name" value="KRAB DOMAIN-CONTAINING PROTEIN"/>
    <property type="match status" value="1"/>
</dbReference>
<dbReference type="InterPro" id="IPR036051">
    <property type="entry name" value="KRAB_dom_sf"/>
</dbReference>
<name>A0A8B8STC6_CAMFR</name>
<keyword evidence="2" id="KW-0812">Transmembrane</keyword>
<gene>
    <name evidence="5" type="primary">LOC116663019</name>
</gene>
<evidence type="ECO:0000259" key="3">
    <source>
        <dbReference type="PROSITE" id="PS50805"/>
    </source>
</evidence>
<dbReference type="CDD" id="cd07765">
    <property type="entry name" value="KRAB_A-box"/>
    <property type="match status" value="1"/>
</dbReference>